<organism evidence="7 8">
    <name type="scientific">Actinomadura chibensis</name>
    <dbReference type="NCBI Taxonomy" id="392828"/>
    <lineage>
        <taxon>Bacteria</taxon>
        <taxon>Bacillati</taxon>
        <taxon>Actinomycetota</taxon>
        <taxon>Actinomycetes</taxon>
        <taxon>Streptosporangiales</taxon>
        <taxon>Thermomonosporaceae</taxon>
        <taxon>Actinomadura</taxon>
    </lineage>
</organism>
<keyword evidence="1" id="KW-0805">Transcription regulation</keyword>
<dbReference type="InterPro" id="IPR036390">
    <property type="entry name" value="WH_DNA-bd_sf"/>
</dbReference>
<evidence type="ECO:0000256" key="2">
    <source>
        <dbReference type="ARBA" id="ARBA00023125"/>
    </source>
</evidence>
<evidence type="ECO:0000256" key="3">
    <source>
        <dbReference type="ARBA" id="ARBA00023163"/>
    </source>
</evidence>
<dbReference type="GO" id="GO:0003677">
    <property type="term" value="F:DNA binding"/>
    <property type="evidence" value="ECO:0007669"/>
    <property type="project" value="UniProtKB-KW"/>
</dbReference>
<feature type="region of interest" description="Disordered" evidence="4">
    <location>
        <begin position="1"/>
        <end position="33"/>
    </location>
</feature>
<dbReference type="InterPro" id="IPR000595">
    <property type="entry name" value="cNMP-bd_dom"/>
</dbReference>
<reference evidence="7 8" key="1">
    <citation type="submission" date="2019-08" db="EMBL/GenBank/DDBJ databases">
        <title>Actinomadura sp. nov. CYP1-5 isolated from mountain soil.</title>
        <authorList>
            <person name="Songsumanus A."/>
            <person name="Kuncharoen N."/>
            <person name="Kudo T."/>
            <person name="Yuki M."/>
            <person name="Igarashi Y."/>
            <person name="Tanasupawat S."/>
        </authorList>
    </citation>
    <scope>NUCLEOTIDE SEQUENCE [LARGE SCALE GENOMIC DNA]</scope>
    <source>
        <strain evidence="7 8">JCM 14158</strain>
    </source>
</reference>
<dbReference type="Gene3D" id="1.10.10.10">
    <property type="entry name" value="Winged helix-like DNA-binding domain superfamily/Winged helix DNA-binding domain"/>
    <property type="match status" value="1"/>
</dbReference>
<proteinExistence type="predicted"/>
<evidence type="ECO:0000313" key="8">
    <source>
        <dbReference type="Proteomes" id="UP000323380"/>
    </source>
</evidence>
<dbReference type="GO" id="GO:0005829">
    <property type="term" value="C:cytosol"/>
    <property type="evidence" value="ECO:0007669"/>
    <property type="project" value="TreeGrafter"/>
</dbReference>
<protein>
    <submittedName>
        <fullName evidence="7">Crp/Fnr family transcriptional regulator</fullName>
    </submittedName>
</protein>
<name>A0A5D0NAF0_9ACTN</name>
<evidence type="ECO:0000313" key="7">
    <source>
        <dbReference type="EMBL" id="TYB41423.1"/>
    </source>
</evidence>
<dbReference type="RefSeq" id="WP_067886690.1">
    <property type="nucleotide sequence ID" value="NZ_VSFG01000010.1"/>
</dbReference>
<dbReference type="CDD" id="cd00038">
    <property type="entry name" value="CAP_ED"/>
    <property type="match status" value="1"/>
</dbReference>
<evidence type="ECO:0000259" key="5">
    <source>
        <dbReference type="PROSITE" id="PS50042"/>
    </source>
</evidence>
<dbReference type="PANTHER" id="PTHR24567">
    <property type="entry name" value="CRP FAMILY TRANSCRIPTIONAL REGULATORY PROTEIN"/>
    <property type="match status" value="1"/>
</dbReference>
<dbReference type="GO" id="GO:0003700">
    <property type="term" value="F:DNA-binding transcription factor activity"/>
    <property type="evidence" value="ECO:0007669"/>
    <property type="project" value="TreeGrafter"/>
</dbReference>
<dbReference type="STRING" id="1220554.GCA_001552135_01432"/>
<dbReference type="EMBL" id="VSFG01000010">
    <property type="protein sequence ID" value="TYB41423.1"/>
    <property type="molecule type" value="Genomic_DNA"/>
</dbReference>
<feature type="domain" description="Cyclic nucleotide-binding" evidence="5">
    <location>
        <begin position="32"/>
        <end position="152"/>
    </location>
</feature>
<dbReference type="Gene3D" id="2.60.120.10">
    <property type="entry name" value="Jelly Rolls"/>
    <property type="match status" value="1"/>
</dbReference>
<dbReference type="InterPro" id="IPR018490">
    <property type="entry name" value="cNMP-bd_dom_sf"/>
</dbReference>
<sequence>MSHQPQVRRSAPRAAPAPDPDSDPDPDPGAGFWDALRPAERAALRAVARPRRFPPRTPLCYQGDDSDHIIVMESGWAKVTSTSEEGREVVLAVRGPGDLVCESAVLGRRERSATVAALTPVPALVVPAARFTGFLDAHPRVWLLVSETFVHRLDDADRRLRAHVSAHGARRLAILLTELAEVSARHGAPGPGGGVAIGPPLSQEELGSWMDASRETVARALGALRAEGLVRTGRRRITVVDVARLREFARTPERPRPSAFTM</sequence>
<dbReference type="Pfam" id="PF00027">
    <property type="entry name" value="cNMP_binding"/>
    <property type="match status" value="1"/>
</dbReference>
<feature type="domain" description="HTH crp-type" evidence="6">
    <location>
        <begin position="166"/>
        <end position="243"/>
    </location>
</feature>
<dbReference type="InterPro" id="IPR050397">
    <property type="entry name" value="Env_Response_Regulators"/>
</dbReference>
<dbReference type="AlphaFoldDB" id="A0A5D0NAF0"/>
<evidence type="ECO:0000259" key="6">
    <source>
        <dbReference type="PROSITE" id="PS51063"/>
    </source>
</evidence>
<dbReference type="InterPro" id="IPR036388">
    <property type="entry name" value="WH-like_DNA-bd_sf"/>
</dbReference>
<dbReference type="SMART" id="SM00419">
    <property type="entry name" value="HTH_CRP"/>
    <property type="match status" value="1"/>
</dbReference>
<evidence type="ECO:0000256" key="1">
    <source>
        <dbReference type="ARBA" id="ARBA00023015"/>
    </source>
</evidence>
<keyword evidence="8" id="KW-1185">Reference proteome</keyword>
<dbReference type="SUPFAM" id="SSF46785">
    <property type="entry name" value="Winged helix' DNA-binding domain"/>
    <property type="match status" value="1"/>
</dbReference>
<dbReference type="PANTHER" id="PTHR24567:SF74">
    <property type="entry name" value="HTH-TYPE TRANSCRIPTIONAL REGULATOR ARCR"/>
    <property type="match status" value="1"/>
</dbReference>
<gene>
    <name evidence="7" type="ORF">FXF69_35455</name>
</gene>
<dbReference type="InterPro" id="IPR012318">
    <property type="entry name" value="HTH_CRP"/>
</dbReference>
<evidence type="ECO:0000256" key="4">
    <source>
        <dbReference type="SAM" id="MobiDB-lite"/>
    </source>
</evidence>
<dbReference type="PROSITE" id="PS51063">
    <property type="entry name" value="HTH_CRP_2"/>
    <property type="match status" value="1"/>
</dbReference>
<dbReference type="Proteomes" id="UP000323380">
    <property type="component" value="Unassembled WGS sequence"/>
</dbReference>
<dbReference type="InterPro" id="IPR014710">
    <property type="entry name" value="RmlC-like_jellyroll"/>
</dbReference>
<keyword evidence="3" id="KW-0804">Transcription</keyword>
<accession>A0A5D0NAF0</accession>
<comment type="caution">
    <text evidence="7">The sequence shown here is derived from an EMBL/GenBank/DDBJ whole genome shotgun (WGS) entry which is preliminary data.</text>
</comment>
<dbReference type="SUPFAM" id="SSF51206">
    <property type="entry name" value="cAMP-binding domain-like"/>
    <property type="match status" value="1"/>
</dbReference>
<dbReference type="SMART" id="SM00100">
    <property type="entry name" value="cNMP"/>
    <property type="match status" value="1"/>
</dbReference>
<keyword evidence="2" id="KW-0238">DNA-binding</keyword>
<dbReference type="PROSITE" id="PS50042">
    <property type="entry name" value="CNMP_BINDING_3"/>
    <property type="match status" value="1"/>
</dbReference>
<dbReference type="Pfam" id="PF13545">
    <property type="entry name" value="HTH_Crp_2"/>
    <property type="match status" value="1"/>
</dbReference>